<dbReference type="Pfam" id="PF00293">
    <property type="entry name" value="NUDIX"/>
    <property type="match status" value="1"/>
</dbReference>
<evidence type="ECO:0000313" key="4">
    <source>
        <dbReference type="Proteomes" id="UP000267368"/>
    </source>
</evidence>
<dbReference type="OrthoDB" id="129709at2"/>
<dbReference type="EMBL" id="QICB01000002">
    <property type="protein sequence ID" value="RNL20703.1"/>
    <property type="molecule type" value="Genomic_DNA"/>
</dbReference>
<evidence type="ECO:0000313" key="3">
    <source>
        <dbReference type="EMBL" id="RNL20703.1"/>
    </source>
</evidence>
<dbReference type="SUPFAM" id="SSF55811">
    <property type="entry name" value="Nudix"/>
    <property type="match status" value="1"/>
</dbReference>
<evidence type="ECO:0000256" key="1">
    <source>
        <dbReference type="ARBA" id="ARBA00005582"/>
    </source>
</evidence>
<organism evidence="3 4">
    <name type="scientific">Slackia faecicanis</name>
    <dbReference type="NCBI Taxonomy" id="255723"/>
    <lineage>
        <taxon>Bacteria</taxon>
        <taxon>Bacillati</taxon>
        <taxon>Actinomycetota</taxon>
        <taxon>Coriobacteriia</taxon>
        <taxon>Eggerthellales</taxon>
        <taxon>Eggerthellaceae</taxon>
        <taxon>Slackia</taxon>
    </lineage>
</organism>
<dbReference type="PROSITE" id="PS51462">
    <property type="entry name" value="NUDIX"/>
    <property type="match status" value="1"/>
</dbReference>
<gene>
    <name evidence="3" type="ORF">DMP07_03740</name>
</gene>
<dbReference type="Proteomes" id="UP000267368">
    <property type="component" value="Unassembled WGS sequence"/>
</dbReference>
<protein>
    <submittedName>
        <fullName evidence="3">NUDIX hydrolase</fullName>
    </submittedName>
</protein>
<keyword evidence="3" id="KW-0378">Hydrolase</keyword>
<accession>A0A3N0AFZ7</accession>
<comment type="similarity">
    <text evidence="1">Belongs to the Nudix hydrolase family.</text>
</comment>
<proteinExistence type="inferred from homology"/>
<feature type="domain" description="Nudix hydrolase" evidence="2">
    <location>
        <begin position="40"/>
        <end position="184"/>
    </location>
</feature>
<dbReference type="InterPro" id="IPR000086">
    <property type="entry name" value="NUDIX_hydrolase_dom"/>
</dbReference>
<keyword evidence="4" id="KW-1185">Reference proteome</keyword>
<reference evidence="4" key="1">
    <citation type="submission" date="2018-05" db="EMBL/GenBank/DDBJ databases">
        <title>Genome Sequencing of selected type strains of the family Eggerthellaceae.</title>
        <authorList>
            <person name="Danylec N."/>
            <person name="Stoll D.A."/>
            <person name="Doetsch A."/>
            <person name="Huch M."/>
        </authorList>
    </citation>
    <scope>NUCLEOTIDE SEQUENCE [LARGE SCALE GENOMIC DNA]</scope>
    <source>
        <strain evidence="4">DSM 17537</strain>
    </source>
</reference>
<dbReference type="GO" id="GO:0016787">
    <property type="term" value="F:hydrolase activity"/>
    <property type="evidence" value="ECO:0007669"/>
    <property type="project" value="UniProtKB-KW"/>
</dbReference>
<dbReference type="Gene3D" id="3.90.79.10">
    <property type="entry name" value="Nucleoside Triphosphate Pyrophosphohydrolase"/>
    <property type="match status" value="1"/>
</dbReference>
<evidence type="ECO:0000259" key="2">
    <source>
        <dbReference type="PROSITE" id="PS51462"/>
    </source>
</evidence>
<dbReference type="AlphaFoldDB" id="A0A3N0AFZ7"/>
<dbReference type="InterPro" id="IPR015797">
    <property type="entry name" value="NUDIX_hydrolase-like_dom_sf"/>
</dbReference>
<sequence length="195" mass="21969">MGIHEDIAAYTPFNEQEAADKRTMLAALEHDPFCFDRRSQAHFTCSVWTVDEAMEQTLFVYHDIYDSWSWVGGHADGERDLAVVALRELEEETGVAGARLALCEESGILSLETLTVDGHEKRGAYVSSHLHLNVTYLAVADPREPLRCAPGENSAVAWMPMQEAIARSTEPWIRERIYRKIAAKLDALRRNGRLP</sequence>
<comment type="caution">
    <text evidence="3">The sequence shown here is derived from an EMBL/GenBank/DDBJ whole genome shotgun (WGS) entry which is preliminary data.</text>
</comment>
<dbReference type="CDD" id="cd03674">
    <property type="entry name" value="NUDIX_Hydrolase"/>
    <property type="match status" value="1"/>
</dbReference>
<dbReference type="PANTHER" id="PTHR43736">
    <property type="entry name" value="ADP-RIBOSE PYROPHOSPHATASE"/>
    <property type="match status" value="1"/>
</dbReference>
<dbReference type="RefSeq" id="WP_123197804.1">
    <property type="nucleotide sequence ID" value="NZ_QICB01000002.1"/>
</dbReference>
<name>A0A3N0AFZ7_9ACTN</name>
<dbReference type="PANTHER" id="PTHR43736:SF1">
    <property type="entry name" value="DIHYDRONEOPTERIN TRIPHOSPHATE DIPHOSPHATASE"/>
    <property type="match status" value="1"/>
</dbReference>